<dbReference type="CDD" id="cd07377">
    <property type="entry name" value="WHTH_GntR"/>
    <property type="match status" value="1"/>
</dbReference>
<dbReference type="InterPro" id="IPR010248">
    <property type="entry name" value="His_ut_repres"/>
</dbReference>
<dbReference type="SUPFAM" id="SSF64288">
    <property type="entry name" value="Chorismate lyase-like"/>
    <property type="match status" value="1"/>
</dbReference>
<evidence type="ECO:0000256" key="4">
    <source>
        <dbReference type="NCBIfam" id="TIGR02018"/>
    </source>
</evidence>
<dbReference type="SMART" id="SM00345">
    <property type="entry name" value="HTH_GNTR"/>
    <property type="match status" value="1"/>
</dbReference>
<name>A0ABX2W4F3_9ENTR</name>
<evidence type="ECO:0000313" key="6">
    <source>
        <dbReference type="EMBL" id="OAT25553.1"/>
    </source>
</evidence>
<keyword evidence="3" id="KW-0804">Transcription</keyword>
<dbReference type="Pfam" id="PF07702">
    <property type="entry name" value="UTRA"/>
    <property type="match status" value="1"/>
</dbReference>
<dbReference type="EMBL" id="LXEQ01000053">
    <property type="protein sequence ID" value="OAT25553.1"/>
    <property type="molecule type" value="Genomic_DNA"/>
</dbReference>
<dbReference type="NCBIfam" id="TIGR02018">
    <property type="entry name" value="his_ut_repres"/>
    <property type="match status" value="1"/>
</dbReference>
<dbReference type="InterPro" id="IPR036390">
    <property type="entry name" value="WH_DNA-bd_sf"/>
</dbReference>
<evidence type="ECO:0000259" key="5">
    <source>
        <dbReference type="PROSITE" id="PS50949"/>
    </source>
</evidence>
<keyword evidence="7" id="KW-1185">Reference proteome</keyword>
<comment type="caution">
    <text evidence="6">The sequence shown here is derived from an EMBL/GenBank/DDBJ whole genome shotgun (WGS) entry which is preliminary data.</text>
</comment>
<dbReference type="PRINTS" id="PR00035">
    <property type="entry name" value="HTHGNTR"/>
</dbReference>
<keyword evidence="2" id="KW-0238">DNA-binding</keyword>
<reference evidence="6 7" key="1">
    <citation type="submission" date="2016-04" db="EMBL/GenBank/DDBJ databases">
        <title>ATOL: Assembling a taxonomically balanced genome-scale reconstruction of the evolutionary history of the Enterobacteriaceae.</title>
        <authorList>
            <person name="Plunkett G.III."/>
            <person name="Neeno-Eckwall E.C."/>
            <person name="Glasner J.D."/>
            <person name="Perna N.T."/>
        </authorList>
    </citation>
    <scope>NUCLEOTIDE SEQUENCE [LARGE SCALE GENOMIC DNA]</scope>
    <source>
        <strain evidence="6 7">ATCC 51602</strain>
    </source>
</reference>
<dbReference type="PROSITE" id="PS50949">
    <property type="entry name" value="HTH_GNTR"/>
    <property type="match status" value="1"/>
</dbReference>
<keyword evidence="1" id="KW-0805">Transcription regulation</keyword>
<evidence type="ECO:0000256" key="1">
    <source>
        <dbReference type="ARBA" id="ARBA00023015"/>
    </source>
</evidence>
<accession>A0ABX2W4F3</accession>
<dbReference type="SMART" id="SM00866">
    <property type="entry name" value="UTRA"/>
    <property type="match status" value="1"/>
</dbReference>
<dbReference type="InterPro" id="IPR050679">
    <property type="entry name" value="Bact_HTH_transcr_reg"/>
</dbReference>
<gene>
    <name evidence="6" type="ORF">M976_03696</name>
</gene>
<evidence type="ECO:0000256" key="3">
    <source>
        <dbReference type="ARBA" id="ARBA00023163"/>
    </source>
</evidence>
<evidence type="ECO:0000313" key="7">
    <source>
        <dbReference type="Proteomes" id="UP000078407"/>
    </source>
</evidence>
<organism evidence="6 7">
    <name type="scientific">Buttiauxella ferragutiae ATCC 51602</name>
    <dbReference type="NCBI Taxonomy" id="1354252"/>
    <lineage>
        <taxon>Bacteria</taxon>
        <taxon>Pseudomonadati</taxon>
        <taxon>Pseudomonadota</taxon>
        <taxon>Gammaproteobacteria</taxon>
        <taxon>Enterobacterales</taxon>
        <taxon>Enterobacteriaceae</taxon>
        <taxon>Buttiauxella</taxon>
    </lineage>
</organism>
<dbReference type="SUPFAM" id="SSF46785">
    <property type="entry name" value="Winged helix' DNA-binding domain"/>
    <property type="match status" value="1"/>
</dbReference>
<protein>
    <recommendedName>
        <fullName evidence="4">Histidine utilization repressor</fullName>
    </recommendedName>
</protein>
<feature type="domain" description="HTH gntR-type" evidence="5">
    <location>
        <begin position="36"/>
        <end position="104"/>
    </location>
</feature>
<dbReference type="InterPro" id="IPR028978">
    <property type="entry name" value="Chorismate_lyase_/UTRA_dom_sf"/>
</dbReference>
<dbReference type="Proteomes" id="UP000078407">
    <property type="component" value="Unassembled WGS sequence"/>
</dbReference>
<evidence type="ECO:0000256" key="2">
    <source>
        <dbReference type="ARBA" id="ARBA00023125"/>
    </source>
</evidence>
<dbReference type="PANTHER" id="PTHR44846">
    <property type="entry name" value="MANNOSYL-D-GLYCERATE TRANSPORT/METABOLISM SYSTEM REPRESSOR MNGR-RELATED"/>
    <property type="match status" value="1"/>
</dbReference>
<dbReference type="Pfam" id="PF00392">
    <property type="entry name" value="GntR"/>
    <property type="match status" value="1"/>
</dbReference>
<dbReference type="Gene3D" id="1.10.10.10">
    <property type="entry name" value="Winged helix-like DNA-binding domain superfamily/Winged helix DNA-binding domain"/>
    <property type="match status" value="1"/>
</dbReference>
<proteinExistence type="predicted"/>
<dbReference type="InterPro" id="IPR000524">
    <property type="entry name" value="Tscrpt_reg_HTH_GntR"/>
</dbReference>
<dbReference type="InterPro" id="IPR011663">
    <property type="entry name" value="UTRA"/>
</dbReference>
<sequence length="269" mass="30068">MSEIPLSPQNAIFKEPLMSDTQPLAQLRAAISDLPAPIYLRVKQAIISQIRSGSWLAHQRVPSETELVNALNVSRMTINRALRELTGEGWLVRMQGVGTFVAEQKGHTAMLEVGSIAEEIAARGHHYRNQVVVLEQVQADEKLAHAFSVNIGEPLFYSQLVHYDNDMAVQLETRYVNPALAADYLQQDFRTITPHHYLSKVAPLTSGEHIVEAVLADETQQGLLEVTASQPCLLIQRRTWHHSQVVTVARLLYPGTRYQLVGSFSSSQR</sequence>
<dbReference type="PANTHER" id="PTHR44846:SF16">
    <property type="entry name" value="TRANSCRIPTIONAL REGULATOR PHNF-RELATED"/>
    <property type="match status" value="1"/>
</dbReference>
<dbReference type="InterPro" id="IPR036388">
    <property type="entry name" value="WH-like_DNA-bd_sf"/>
</dbReference>
<dbReference type="Gene3D" id="3.40.1410.10">
    <property type="entry name" value="Chorismate lyase-like"/>
    <property type="match status" value="1"/>
</dbReference>